<proteinExistence type="inferred from homology"/>
<dbReference type="AlphaFoldDB" id="A0A7G9R943"/>
<protein>
    <submittedName>
        <fullName evidence="6">Glycosyltransferase</fullName>
    </submittedName>
</protein>
<dbReference type="InterPro" id="IPR029044">
    <property type="entry name" value="Nucleotide-diphossugar_trans"/>
</dbReference>
<dbReference type="Gene3D" id="3.90.550.10">
    <property type="entry name" value="Spore Coat Polysaccharide Biosynthesis Protein SpsA, Chain A"/>
    <property type="match status" value="1"/>
</dbReference>
<keyword evidence="4 6" id="KW-0808">Transferase</keyword>
<dbReference type="GO" id="GO:0016757">
    <property type="term" value="F:glycosyltransferase activity"/>
    <property type="evidence" value="ECO:0007669"/>
    <property type="project" value="UniProtKB-KW"/>
</dbReference>
<dbReference type="PANTHER" id="PTHR43179:SF12">
    <property type="entry name" value="GALACTOFURANOSYLTRANSFERASE GLFT2"/>
    <property type="match status" value="1"/>
</dbReference>
<dbReference type="PANTHER" id="PTHR43179">
    <property type="entry name" value="RHAMNOSYLTRANSFERASE WBBL"/>
    <property type="match status" value="1"/>
</dbReference>
<gene>
    <name evidence="6" type="ORF">H9L09_16655</name>
</gene>
<dbReference type="RefSeq" id="WP_187577960.1">
    <property type="nucleotide sequence ID" value="NZ_CP060713.1"/>
</dbReference>
<evidence type="ECO:0000313" key="6">
    <source>
        <dbReference type="EMBL" id="QNN52118.1"/>
    </source>
</evidence>
<evidence type="ECO:0000256" key="1">
    <source>
        <dbReference type="ARBA" id="ARBA00004776"/>
    </source>
</evidence>
<evidence type="ECO:0000313" key="7">
    <source>
        <dbReference type="Proteomes" id="UP000515947"/>
    </source>
</evidence>
<dbReference type="Pfam" id="PF00535">
    <property type="entry name" value="Glycos_transf_2"/>
    <property type="match status" value="1"/>
</dbReference>
<keyword evidence="7" id="KW-1185">Reference proteome</keyword>
<evidence type="ECO:0000259" key="5">
    <source>
        <dbReference type="Pfam" id="PF00535"/>
    </source>
</evidence>
<keyword evidence="3" id="KW-0328">Glycosyltransferase</keyword>
<sequence length="308" mass="33439">MHGVLVTFRRPLDLADSLQRIGSQTRPLDTLLVVDNAAEVETERLVSQHPHVAGEVRYLAAPDNLGPAGGLALGVESVLDAAADEDWVMFLDDDDPPRTDHVFADVTTFADEMLDHHSGGPGGVGGVGLVGGRFDTRRGLGTRLPDPELEGPVQVSYIGGGQFPCYRVGAVRSAGGPSAPLFFGFDDLEFGLRLASAGYPLFVSGQLWLEERRVRGRLGLTQAPARELGAPGWRDYYATRNLIWILRRRSALGAARVVLRRVLVKPIINLPRHPRYAAAHLRLGVRAAFDGYAGRLGRRVEPSNASKR</sequence>
<comment type="similarity">
    <text evidence="2">Belongs to the glycosyltransferase 2 family.</text>
</comment>
<name>A0A7G9R943_9ACTN</name>
<evidence type="ECO:0000256" key="4">
    <source>
        <dbReference type="ARBA" id="ARBA00022679"/>
    </source>
</evidence>
<accession>A0A7G9R943</accession>
<dbReference type="InterPro" id="IPR001173">
    <property type="entry name" value="Glyco_trans_2-like"/>
</dbReference>
<evidence type="ECO:0000256" key="2">
    <source>
        <dbReference type="ARBA" id="ARBA00006739"/>
    </source>
</evidence>
<dbReference type="EMBL" id="CP060713">
    <property type="protein sequence ID" value="QNN52118.1"/>
    <property type="molecule type" value="Genomic_DNA"/>
</dbReference>
<dbReference type="Proteomes" id="UP000515947">
    <property type="component" value="Chromosome"/>
</dbReference>
<comment type="pathway">
    <text evidence="1">Cell wall biogenesis; cell wall polysaccharide biosynthesis.</text>
</comment>
<dbReference type="SUPFAM" id="SSF53448">
    <property type="entry name" value="Nucleotide-diphospho-sugar transferases"/>
    <property type="match status" value="1"/>
</dbReference>
<evidence type="ECO:0000256" key="3">
    <source>
        <dbReference type="ARBA" id="ARBA00022676"/>
    </source>
</evidence>
<dbReference type="KEGG" id="nmes:H9L09_16655"/>
<feature type="domain" description="Glycosyltransferase 2-like" evidence="5">
    <location>
        <begin position="4"/>
        <end position="102"/>
    </location>
</feature>
<organism evidence="6 7">
    <name type="scientific">Nocardioides mesophilus</name>
    <dbReference type="NCBI Taxonomy" id="433659"/>
    <lineage>
        <taxon>Bacteria</taxon>
        <taxon>Bacillati</taxon>
        <taxon>Actinomycetota</taxon>
        <taxon>Actinomycetes</taxon>
        <taxon>Propionibacteriales</taxon>
        <taxon>Nocardioidaceae</taxon>
        <taxon>Nocardioides</taxon>
    </lineage>
</organism>
<reference evidence="6 7" key="1">
    <citation type="submission" date="2020-08" db="EMBL/GenBank/DDBJ databases">
        <title>Genome sequence of Nocardioides mesophilus KACC 16243T.</title>
        <authorList>
            <person name="Hyun D.-W."/>
            <person name="Bae J.-W."/>
        </authorList>
    </citation>
    <scope>NUCLEOTIDE SEQUENCE [LARGE SCALE GENOMIC DNA]</scope>
    <source>
        <strain evidence="6 7">KACC 16243</strain>
    </source>
</reference>